<dbReference type="PANTHER" id="PTHR12544">
    <property type="entry name" value="GLUTAMINASE"/>
    <property type="match status" value="1"/>
</dbReference>
<evidence type="ECO:0000256" key="5">
    <source>
        <dbReference type="ARBA" id="ARBA00049534"/>
    </source>
</evidence>
<dbReference type="CDD" id="cd07042">
    <property type="entry name" value="STAS_SulP_like_sulfate_transporter"/>
    <property type="match status" value="1"/>
</dbReference>
<gene>
    <name evidence="6 9" type="primary">glsA</name>
    <name evidence="9" type="ORF">IPV69_18610</name>
</gene>
<dbReference type="InterPro" id="IPR018488">
    <property type="entry name" value="cNMP-bd_CS"/>
</dbReference>
<dbReference type="KEGG" id="hbs:IPV69_18610"/>
<organism evidence="9 10">
    <name type="scientific">Humisphaera borealis</name>
    <dbReference type="NCBI Taxonomy" id="2807512"/>
    <lineage>
        <taxon>Bacteria</taxon>
        <taxon>Pseudomonadati</taxon>
        <taxon>Planctomycetota</taxon>
        <taxon>Phycisphaerae</taxon>
        <taxon>Tepidisphaerales</taxon>
        <taxon>Tepidisphaeraceae</taxon>
        <taxon>Humisphaera</taxon>
    </lineage>
</organism>
<dbReference type="InterPro" id="IPR000595">
    <property type="entry name" value="cNMP-bd_dom"/>
</dbReference>
<dbReference type="PROSITE" id="PS50801">
    <property type="entry name" value="STAS"/>
    <property type="match status" value="1"/>
</dbReference>
<sequence>MPHSQTSESAIHRRLAEIHRRHLSNTSGQVATYIPELAKADPNAFGIAMATLDGTVYEVGDSRQPFTIQSISKPFVYGLALEDRGQEHVLKRVGVEPTGEAFNSIVFDERGNRPFNPMVNAGAIATTAMVAGDSHQHRLNRILDLFQRFAGEPLTIDEAVYRSEKSTGHRNRAITYLELNSNMIEEPVEEHLDLYFRQCSILVTARHLAIMAATLANNGVNPVTGERALEPRYMRNLLSVMCSCGMYDFSGEWIYRVGLPAKSGVAGGIVAVLPGQFGIGVFSPPLDVQGNSVRGIGVCEDLSTHFSLHLFDKNMPLSVALRRSYRCNQVRSKRMRRPSHQAILDQAGSKVQVHVLQGDLFFASMERVIRHMASELTDVKYLVLDGRHISRLDASAQSLLADDFQHLGEAGVKLLFAGLPHLLRVELLLDTKLPWSMHDFVDSIDEALEWCEDRLIEQAERAGDGDAGLITLSEMDIAAHLDAEELDLLSSLLVRRSFAPGETIIREGAAADEVFMLIAGSATISVQVPGNNRRRRLGAVGEGVTFGELALFEGGTRSADVIADVPTECFVLPVAALHDVAPEKPNLLVKLLRNVGRTLSRRLRQANAEIRTLD</sequence>
<dbReference type="RefSeq" id="WP_206291226.1">
    <property type="nucleotide sequence ID" value="NZ_CP063458.1"/>
</dbReference>
<dbReference type="GO" id="GO:0006537">
    <property type="term" value="P:glutamate biosynthetic process"/>
    <property type="evidence" value="ECO:0007669"/>
    <property type="project" value="TreeGrafter"/>
</dbReference>
<accession>A0A7M2WTW7</accession>
<dbReference type="InterPro" id="IPR014710">
    <property type="entry name" value="RmlC-like_jellyroll"/>
</dbReference>
<dbReference type="SMART" id="SM00100">
    <property type="entry name" value="cNMP"/>
    <property type="match status" value="1"/>
</dbReference>
<evidence type="ECO:0000256" key="6">
    <source>
        <dbReference type="HAMAP-Rule" id="MF_00313"/>
    </source>
</evidence>
<dbReference type="GO" id="GO:0006543">
    <property type="term" value="P:L-glutamine catabolic process"/>
    <property type="evidence" value="ECO:0007669"/>
    <property type="project" value="TreeGrafter"/>
</dbReference>
<feature type="binding site" evidence="6">
    <location>
        <position position="247"/>
    </location>
    <ligand>
        <name>substrate</name>
    </ligand>
</feature>
<dbReference type="GO" id="GO:0004359">
    <property type="term" value="F:glutaminase activity"/>
    <property type="evidence" value="ECO:0007669"/>
    <property type="project" value="UniProtKB-UniRule"/>
</dbReference>
<protein>
    <recommendedName>
        <fullName evidence="3 6">Glutaminase</fullName>
        <ecNumber evidence="3 6">3.5.1.2</ecNumber>
    </recommendedName>
</protein>
<dbReference type="Proteomes" id="UP000593765">
    <property type="component" value="Chromosome"/>
</dbReference>
<proteinExistence type="inferred from homology"/>
<dbReference type="Gene3D" id="3.30.750.24">
    <property type="entry name" value="STAS domain"/>
    <property type="match status" value="1"/>
</dbReference>
<evidence type="ECO:0000256" key="4">
    <source>
        <dbReference type="ARBA" id="ARBA00022801"/>
    </source>
</evidence>
<dbReference type="Pfam" id="PF04960">
    <property type="entry name" value="Glutaminase"/>
    <property type="match status" value="1"/>
</dbReference>
<dbReference type="NCBIfam" id="TIGR03814">
    <property type="entry name" value="Gln_ase"/>
    <property type="match status" value="1"/>
</dbReference>
<dbReference type="Gene3D" id="3.40.710.10">
    <property type="entry name" value="DD-peptidase/beta-lactamase superfamily"/>
    <property type="match status" value="1"/>
</dbReference>
<dbReference type="EC" id="3.5.1.2" evidence="3 6"/>
<evidence type="ECO:0000256" key="3">
    <source>
        <dbReference type="ARBA" id="ARBA00012918"/>
    </source>
</evidence>
<reference evidence="9 10" key="1">
    <citation type="submission" date="2020-10" db="EMBL/GenBank/DDBJ databases">
        <title>Wide distribution of Phycisphaera-like planctomycetes from WD2101 soil group in peatlands and genome analysis of the first cultivated representative.</title>
        <authorList>
            <person name="Dedysh S.N."/>
            <person name="Beletsky A.V."/>
            <person name="Ivanova A."/>
            <person name="Kulichevskaya I.S."/>
            <person name="Suzina N.E."/>
            <person name="Philippov D.A."/>
            <person name="Rakitin A.L."/>
            <person name="Mardanov A.V."/>
            <person name="Ravin N.V."/>
        </authorList>
    </citation>
    <scope>NUCLEOTIDE SEQUENCE [LARGE SCALE GENOMIC DNA]</scope>
    <source>
        <strain evidence="9 10">M1803</strain>
    </source>
</reference>
<evidence type="ECO:0000256" key="1">
    <source>
        <dbReference type="ARBA" id="ARBA00011076"/>
    </source>
</evidence>
<dbReference type="HAMAP" id="MF_00313">
    <property type="entry name" value="Glutaminase"/>
    <property type="match status" value="1"/>
</dbReference>
<evidence type="ECO:0000259" key="7">
    <source>
        <dbReference type="PROSITE" id="PS50042"/>
    </source>
</evidence>
<dbReference type="InterPro" id="IPR015868">
    <property type="entry name" value="Glutaminase"/>
</dbReference>
<evidence type="ECO:0000313" key="10">
    <source>
        <dbReference type="Proteomes" id="UP000593765"/>
    </source>
</evidence>
<name>A0A7M2WTW7_9BACT</name>
<keyword evidence="10" id="KW-1185">Reference proteome</keyword>
<dbReference type="PROSITE" id="PS00889">
    <property type="entry name" value="CNMP_BINDING_2"/>
    <property type="match status" value="1"/>
</dbReference>
<feature type="binding site" evidence="6">
    <location>
        <position position="120"/>
    </location>
    <ligand>
        <name>substrate</name>
    </ligand>
</feature>
<dbReference type="AlphaFoldDB" id="A0A7M2WTW7"/>
<dbReference type="FunFam" id="3.40.710.10:FF:000005">
    <property type="entry name" value="Glutaminase"/>
    <property type="match status" value="1"/>
</dbReference>
<dbReference type="CDD" id="cd00038">
    <property type="entry name" value="CAP_ED"/>
    <property type="match status" value="1"/>
</dbReference>
<comment type="subunit">
    <text evidence="2 6">Homotetramer.</text>
</comment>
<feature type="binding site" evidence="6">
    <location>
        <position position="171"/>
    </location>
    <ligand>
        <name>substrate</name>
    </ligand>
</feature>
<feature type="binding site" evidence="6">
    <location>
        <position position="70"/>
    </location>
    <ligand>
        <name>substrate</name>
    </ligand>
</feature>
<dbReference type="PROSITE" id="PS50042">
    <property type="entry name" value="CNMP_BINDING_3"/>
    <property type="match status" value="1"/>
</dbReference>
<evidence type="ECO:0000313" key="9">
    <source>
        <dbReference type="EMBL" id="QOV88251.1"/>
    </source>
</evidence>
<keyword evidence="6" id="KW-0007">Acetylation</keyword>
<dbReference type="EMBL" id="CP063458">
    <property type="protein sequence ID" value="QOV88251.1"/>
    <property type="molecule type" value="Genomic_DNA"/>
</dbReference>
<dbReference type="Pfam" id="PF00027">
    <property type="entry name" value="cNMP_binding"/>
    <property type="match status" value="1"/>
</dbReference>
<comment type="similarity">
    <text evidence="1 6">Belongs to the glutaminase family.</text>
</comment>
<dbReference type="SUPFAM" id="SSF52091">
    <property type="entry name" value="SpoIIaa-like"/>
    <property type="match status" value="1"/>
</dbReference>
<keyword evidence="4 6" id="KW-0378">Hydrolase</keyword>
<dbReference type="InterPro" id="IPR012338">
    <property type="entry name" value="Beta-lactam/transpept-like"/>
</dbReference>
<feature type="binding site" evidence="6">
    <location>
        <position position="265"/>
    </location>
    <ligand>
        <name>substrate</name>
    </ligand>
</feature>
<dbReference type="InterPro" id="IPR036513">
    <property type="entry name" value="STAS_dom_sf"/>
</dbReference>
<comment type="catalytic activity">
    <reaction evidence="5 6">
        <text>L-glutamine + H2O = L-glutamate + NH4(+)</text>
        <dbReference type="Rhea" id="RHEA:15889"/>
        <dbReference type="ChEBI" id="CHEBI:15377"/>
        <dbReference type="ChEBI" id="CHEBI:28938"/>
        <dbReference type="ChEBI" id="CHEBI:29985"/>
        <dbReference type="ChEBI" id="CHEBI:58359"/>
        <dbReference type="EC" id="3.5.1.2"/>
    </reaction>
</comment>
<evidence type="ECO:0000259" key="8">
    <source>
        <dbReference type="PROSITE" id="PS50801"/>
    </source>
</evidence>
<feature type="binding site" evidence="6">
    <location>
        <position position="195"/>
    </location>
    <ligand>
        <name>substrate</name>
    </ligand>
</feature>
<dbReference type="InterPro" id="IPR018490">
    <property type="entry name" value="cNMP-bd_dom_sf"/>
</dbReference>
<dbReference type="PROSITE" id="PS00888">
    <property type="entry name" value="CNMP_BINDING_1"/>
    <property type="match status" value="1"/>
</dbReference>
<feature type="domain" description="Cyclic nucleotide-binding" evidence="7">
    <location>
        <begin position="477"/>
        <end position="598"/>
    </location>
</feature>
<feature type="binding site" evidence="6">
    <location>
        <position position="164"/>
    </location>
    <ligand>
        <name>substrate</name>
    </ligand>
</feature>
<feature type="domain" description="STAS" evidence="8">
    <location>
        <begin position="356"/>
        <end position="451"/>
    </location>
</feature>
<dbReference type="Pfam" id="PF01740">
    <property type="entry name" value="STAS"/>
    <property type="match status" value="1"/>
</dbReference>
<dbReference type="PANTHER" id="PTHR12544:SF29">
    <property type="entry name" value="GLUTAMINASE"/>
    <property type="match status" value="1"/>
</dbReference>
<dbReference type="SUPFAM" id="SSF51206">
    <property type="entry name" value="cAMP-binding domain-like"/>
    <property type="match status" value="1"/>
</dbReference>
<evidence type="ECO:0000256" key="2">
    <source>
        <dbReference type="ARBA" id="ARBA00011881"/>
    </source>
</evidence>
<dbReference type="SUPFAM" id="SSF56601">
    <property type="entry name" value="beta-lactamase/transpeptidase-like"/>
    <property type="match status" value="1"/>
</dbReference>
<dbReference type="Gene3D" id="2.60.120.10">
    <property type="entry name" value="Jelly Rolls"/>
    <property type="match status" value="1"/>
</dbReference>
<dbReference type="InterPro" id="IPR002645">
    <property type="entry name" value="STAS_dom"/>
</dbReference>